<name>A0A6B4JHJ1_CLOBO</name>
<accession>A0A6B4JHJ1</accession>
<reference evidence="1 2" key="1">
    <citation type="submission" date="2019-04" db="EMBL/GenBank/DDBJ databases">
        <title>Genome sequencing of Clostridium botulinum Groups I-IV and Clostridium butyricum.</title>
        <authorList>
            <person name="Brunt J."/>
            <person name="Van Vliet A.H.M."/>
            <person name="Stringer S.C."/>
            <person name="Carter A.T."/>
            <person name="Peck M.W."/>
        </authorList>
    </citation>
    <scope>NUCLEOTIDE SEQUENCE [LARGE SCALE GENOMIC DNA]</scope>
    <source>
        <strain evidence="1 2">BL81</strain>
    </source>
</reference>
<dbReference type="RefSeq" id="WP_003372243.1">
    <property type="nucleotide sequence ID" value="NZ_JACBBA010000001.1"/>
</dbReference>
<gene>
    <name evidence="1" type="ORF">FDG31_08435</name>
</gene>
<protein>
    <submittedName>
        <fullName evidence="1">Uncharacterized protein</fullName>
    </submittedName>
</protein>
<comment type="caution">
    <text evidence="1">The sequence shown here is derived from an EMBL/GenBank/DDBJ whole genome shotgun (WGS) entry which is preliminary data.</text>
</comment>
<sequence>MAAVGSLIDFKKPRQKMWGIIKDKTLASLPYGNETNETGSLISSYATNCYEDALEQAHDLLTGTTSMANIQIVEFVPYDFIMTPNV</sequence>
<proteinExistence type="predicted"/>
<organism evidence="1 2">
    <name type="scientific">Clostridium botulinum</name>
    <dbReference type="NCBI Taxonomy" id="1491"/>
    <lineage>
        <taxon>Bacteria</taxon>
        <taxon>Bacillati</taxon>
        <taxon>Bacillota</taxon>
        <taxon>Clostridia</taxon>
        <taxon>Eubacteriales</taxon>
        <taxon>Clostridiaceae</taxon>
        <taxon>Clostridium</taxon>
    </lineage>
</organism>
<dbReference type="Proteomes" id="UP000486903">
    <property type="component" value="Unassembled WGS sequence"/>
</dbReference>
<evidence type="ECO:0000313" key="1">
    <source>
        <dbReference type="EMBL" id="NFV26206.1"/>
    </source>
</evidence>
<dbReference type="EMBL" id="SXFB01000004">
    <property type="protein sequence ID" value="NFV26206.1"/>
    <property type="molecule type" value="Genomic_DNA"/>
</dbReference>
<evidence type="ECO:0000313" key="2">
    <source>
        <dbReference type="Proteomes" id="UP000486903"/>
    </source>
</evidence>
<dbReference type="AlphaFoldDB" id="A0A6B4JHJ1"/>